<dbReference type="InterPro" id="IPR036513">
    <property type="entry name" value="STAS_dom_sf"/>
</dbReference>
<dbReference type="SUPFAM" id="SSF52091">
    <property type="entry name" value="SpoIIaa-like"/>
    <property type="match status" value="1"/>
</dbReference>
<comment type="caution">
    <text evidence="2">The sequence shown here is derived from an EMBL/GenBank/DDBJ whole genome shotgun (WGS) entry which is preliminary data.</text>
</comment>
<dbReference type="EMBL" id="BSRZ01000017">
    <property type="protein sequence ID" value="GLW66729.1"/>
    <property type="molecule type" value="Genomic_DNA"/>
</dbReference>
<keyword evidence="3" id="KW-1185">Reference proteome</keyword>
<proteinExistence type="predicted"/>
<accession>A0A9W6Q161</accession>
<evidence type="ECO:0000313" key="2">
    <source>
        <dbReference type="EMBL" id="GLW66729.1"/>
    </source>
</evidence>
<evidence type="ECO:0000313" key="3">
    <source>
        <dbReference type="Proteomes" id="UP001165124"/>
    </source>
</evidence>
<dbReference type="PROSITE" id="PS50801">
    <property type="entry name" value="STAS"/>
    <property type="match status" value="1"/>
</dbReference>
<dbReference type="PANTHER" id="PTHR33495:SF2">
    <property type="entry name" value="ANTI-SIGMA FACTOR ANTAGONIST TM_1081-RELATED"/>
    <property type="match status" value="1"/>
</dbReference>
<dbReference type="GO" id="GO:0043856">
    <property type="term" value="F:anti-sigma factor antagonist activity"/>
    <property type="evidence" value="ECO:0007669"/>
    <property type="project" value="TreeGrafter"/>
</dbReference>
<dbReference type="CDD" id="cd07043">
    <property type="entry name" value="STAS_anti-anti-sigma_factors"/>
    <property type="match status" value="1"/>
</dbReference>
<reference evidence="2" key="1">
    <citation type="submission" date="2023-02" db="EMBL/GenBank/DDBJ databases">
        <title>Actinomadura rubrobrunea NBRC 14622.</title>
        <authorList>
            <person name="Ichikawa N."/>
            <person name="Sato H."/>
            <person name="Tonouchi N."/>
        </authorList>
    </citation>
    <scope>NUCLEOTIDE SEQUENCE</scope>
    <source>
        <strain evidence="2">NBRC 14622</strain>
    </source>
</reference>
<sequence>MEHRPWLETSLTFLPDETRLLSVAGELDIATADFFRRRLLAALHLDRPRVVVDAGRLDFCDGRGLDALTAAGDLAEALGGRVTIVNPRPQLAKLLQITGLSRRFAAAAAAPSG</sequence>
<feature type="domain" description="STAS" evidence="1">
    <location>
        <begin position="20"/>
        <end position="113"/>
    </location>
</feature>
<dbReference type="InterPro" id="IPR058548">
    <property type="entry name" value="MlaB-like_STAS"/>
</dbReference>
<organism evidence="2 3">
    <name type="scientific">Actinomadura rubrobrunea</name>
    <dbReference type="NCBI Taxonomy" id="115335"/>
    <lineage>
        <taxon>Bacteria</taxon>
        <taxon>Bacillati</taxon>
        <taxon>Actinomycetota</taxon>
        <taxon>Actinomycetes</taxon>
        <taxon>Streptosporangiales</taxon>
        <taxon>Thermomonosporaceae</taxon>
        <taxon>Actinomadura</taxon>
    </lineage>
</organism>
<dbReference type="Gene3D" id="3.30.750.24">
    <property type="entry name" value="STAS domain"/>
    <property type="match status" value="1"/>
</dbReference>
<evidence type="ECO:0000259" key="1">
    <source>
        <dbReference type="PROSITE" id="PS50801"/>
    </source>
</evidence>
<protein>
    <recommendedName>
        <fullName evidence="1">STAS domain-containing protein</fullName>
    </recommendedName>
</protein>
<name>A0A9W6Q161_9ACTN</name>
<dbReference type="Proteomes" id="UP001165124">
    <property type="component" value="Unassembled WGS sequence"/>
</dbReference>
<dbReference type="AlphaFoldDB" id="A0A9W6Q161"/>
<gene>
    <name evidence="2" type="ORF">Arub01_49730</name>
</gene>
<dbReference type="InterPro" id="IPR002645">
    <property type="entry name" value="STAS_dom"/>
</dbReference>
<dbReference type="Pfam" id="PF13466">
    <property type="entry name" value="STAS_2"/>
    <property type="match status" value="1"/>
</dbReference>
<dbReference type="PANTHER" id="PTHR33495">
    <property type="entry name" value="ANTI-SIGMA FACTOR ANTAGONIST TM_1081-RELATED-RELATED"/>
    <property type="match status" value="1"/>
</dbReference>